<gene>
    <name evidence="3" type="ORF">P7W03_28145</name>
</gene>
<keyword evidence="2" id="KW-0472">Membrane</keyword>
<feature type="region of interest" description="Disordered" evidence="1">
    <location>
        <begin position="1"/>
        <end position="20"/>
    </location>
</feature>
<evidence type="ECO:0000256" key="2">
    <source>
        <dbReference type="SAM" id="Phobius"/>
    </source>
</evidence>
<dbReference type="RefSeq" id="WP_306693185.1">
    <property type="nucleotide sequence ID" value="NZ_CP121271.1"/>
</dbReference>
<keyword evidence="2" id="KW-1133">Transmembrane helix</keyword>
<protein>
    <submittedName>
        <fullName evidence="3">Uncharacterized protein</fullName>
    </submittedName>
</protein>
<dbReference type="GeneID" id="90945987"/>
<evidence type="ECO:0000256" key="1">
    <source>
        <dbReference type="SAM" id="MobiDB-lite"/>
    </source>
</evidence>
<dbReference type="AlphaFoldDB" id="A0AAX3ZRQ8"/>
<feature type="transmembrane region" description="Helical" evidence="2">
    <location>
        <begin position="71"/>
        <end position="95"/>
    </location>
</feature>
<accession>A0AAX3ZRQ8</accession>
<proteinExistence type="predicted"/>
<dbReference type="EMBL" id="CP121271">
    <property type="protein sequence ID" value="WMC89236.1"/>
    <property type="molecule type" value="Genomic_DNA"/>
</dbReference>
<name>A0AAX3ZRQ8_STRRO</name>
<sequence>MTAGPRVTPGPAATPADRRAARRAQDLLAHELPRVREAAHAWRNGLAGLFVGLLGFGLVKGRTDVSKLAPPYGALVGAALLLSLLCGTVAVLHLLRAAHGAPRTVPLATGTGADAALLHAQDHLETLRSVRALRLGVAHTLLCATALVTAVALTWYGPVREAPRLLVRTATADFCGQPVRVADGRLTLKTSTGEVTVSLADVVGLGAVDTCPAPAARGAEKPVASPSRLS</sequence>
<organism evidence="3 4">
    <name type="scientific">Streptomyces rochei</name>
    <name type="common">Streptomyces parvullus</name>
    <dbReference type="NCBI Taxonomy" id="1928"/>
    <lineage>
        <taxon>Bacteria</taxon>
        <taxon>Bacillati</taxon>
        <taxon>Actinomycetota</taxon>
        <taxon>Actinomycetes</taxon>
        <taxon>Kitasatosporales</taxon>
        <taxon>Streptomycetaceae</taxon>
        <taxon>Streptomyces</taxon>
        <taxon>Streptomyces rochei group</taxon>
    </lineage>
</organism>
<keyword evidence="2" id="KW-0812">Transmembrane</keyword>
<reference evidence="3" key="1">
    <citation type="submission" date="2023-03" db="EMBL/GenBank/DDBJ databases">
        <title>Borrelidin-producing and root-colonizing Streptomyces rochei is a potent biopesticide for soil-borne oomycete-caused plant diseases.</title>
        <authorList>
            <person name="Zhou D."/>
            <person name="Wang X."/>
            <person name="Navarro-Munoz J.C."/>
            <person name="Li W."/>
            <person name="Li J."/>
            <person name="Jiu M."/>
            <person name="Deng S."/>
            <person name="Ye Y."/>
            <person name="Daly P."/>
            <person name="Wei L."/>
        </authorList>
    </citation>
    <scope>NUCLEOTIDE SEQUENCE</scope>
    <source>
        <strain evidence="3">JK1</strain>
    </source>
</reference>
<dbReference type="Proteomes" id="UP001231701">
    <property type="component" value="Chromosome"/>
</dbReference>
<evidence type="ECO:0000313" key="4">
    <source>
        <dbReference type="Proteomes" id="UP001231701"/>
    </source>
</evidence>
<feature type="transmembrane region" description="Helical" evidence="2">
    <location>
        <begin position="137"/>
        <end position="156"/>
    </location>
</feature>
<feature type="transmembrane region" description="Helical" evidence="2">
    <location>
        <begin position="41"/>
        <end position="59"/>
    </location>
</feature>
<evidence type="ECO:0000313" key="3">
    <source>
        <dbReference type="EMBL" id="WMC89236.1"/>
    </source>
</evidence>